<feature type="compositionally biased region" description="Low complexity" evidence="1">
    <location>
        <begin position="122"/>
        <end position="133"/>
    </location>
</feature>
<name>A0AAU9N8L3_9ASTR</name>
<protein>
    <submittedName>
        <fullName evidence="2">Uncharacterized protein</fullName>
    </submittedName>
</protein>
<dbReference type="Proteomes" id="UP001157418">
    <property type="component" value="Unassembled WGS sequence"/>
</dbReference>
<feature type="region of interest" description="Disordered" evidence="1">
    <location>
        <begin position="255"/>
        <end position="278"/>
    </location>
</feature>
<gene>
    <name evidence="2" type="ORF">LVIROSA_LOCUS22106</name>
</gene>
<feature type="region of interest" description="Disordered" evidence="1">
    <location>
        <begin position="1"/>
        <end position="71"/>
    </location>
</feature>
<feature type="region of interest" description="Disordered" evidence="1">
    <location>
        <begin position="115"/>
        <end position="142"/>
    </location>
</feature>
<evidence type="ECO:0000313" key="2">
    <source>
        <dbReference type="EMBL" id="CAH1435685.1"/>
    </source>
</evidence>
<dbReference type="EMBL" id="CAKMRJ010004445">
    <property type="protein sequence ID" value="CAH1435685.1"/>
    <property type="molecule type" value="Genomic_DNA"/>
</dbReference>
<keyword evidence="3" id="KW-1185">Reference proteome</keyword>
<feature type="compositionally biased region" description="Polar residues" evidence="1">
    <location>
        <begin position="61"/>
        <end position="71"/>
    </location>
</feature>
<proteinExistence type="predicted"/>
<dbReference type="AlphaFoldDB" id="A0AAU9N8L3"/>
<organism evidence="2 3">
    <name type="scientific">Lactuca virosa</name>
    <dbReference type="NCBI Taxonomy" id="75947"/>
    <lineage>
        <taxon>Eukaryota</taxon>
        <taxon>Viridiplantae</taxon>
        <taxon>Streptophyta</taxon>
        <taxon>Embryophyta</taxon>
        <taxon>Tracheophyta</taxon>
        <taxon>Spermatophyta</taxon>
        <taxon>Magnoliopsida</taxon>
        <taxon>eudicotyledons</taxon>
        <taxon>Gunneridae</taxon>
        <taxon>Pentapetalae</taxon>
        <taxon>asterids</taxon>
        <taxon>campanulids</taxon>
        <taxon>Asterales</taxon>
        <taxon>Asteraceae</taxon>
        <taxon>Cichorioideae</taxon>
        <taxon>Cichorieae</taxon>
        <taxon>Lactucinae</taxon>
        <taxon>Lactuca</taxon>
    </lineage>
</organism>
<evidence type="ECO:0000313" key="3">
    <source>
        <dbReference type="Proteomes" id="UP001157418"/>
    </source>
</evidence>
<evidence type="ECO:0000256" key="1">
    <source>
        <dbReference type="SAM" id="MobiDB-lite"/>
    </source>
</evidence>
<sequence length="313" mass="34136">MEALIDKLQSTARKPPQVVSVTSESPSRSDKDNSKASLLPRKRKCRDPRSGVLSPEPIPQPSQIVEPTQVTHDVQSPIIEPAQIIQEDFQSPIIEPAPVQEDVQSPIIEPAPVQEDVQSQMANEEAFASGSSSAPPPPEHDAASVKLAKLLAFQDSISQSKGKGISIGSKQGGDEDSHQTISELKQEIMFLKQESIEKDLLIGSLDVRVSNLEQENSVKYAKISELQANLGGITALFFDLKQRLHQKFGDDFQPLSAEGEKIPTSSSDPVIPPSQHASERVVRPALDANLDTFLSSGPFLLKKKERNKLELSS</sequence>
<comment type="caution">
    <text evidence="2">The sequence shown here is derived from an EMBL/GenBank/DDBJ whole genome shotgun (WGS) entry which is preliminary data.</text>
</comment>
<reference evidence="2 3" key="1">
    <citation type="submission" date="2022-01" db="EMBL/GenBank/DDBJ databases">
        <authorList>
            <person name="Xiong W."/>
            <person name="Schranz E."/>
        </authorList>
    </citation>
    <scope>NUCLEOTIDE SEQUENCE [LARGE SCALE GENOMIC DNA]</scope>
</reference>
<accession>A0AAU9N8L3</accession>